<dbReference type="PANTHER" id="PTHR38681">
    <property type="entry name" value="RETROVIRUS-RELATED POL POLYPROTEIN FROM TRANSPOSON 412-LIKE PROTEIN-RELATED"/>
    <property type="match status" value="1"/>
</dbReference>
<dbReference type="Gene3D" id="3.30.420.10">
    <property type="entry name" value="Ribonuclease H-like superfamily/Ribonuclease H"/>
    <property type="match status" value="1"/>
</dbReference>
<dbReference type="AlphaFoldDB" id="A0A4Y2Q4S4"/>
<dbReference type="InterPro" id="IPR036397">
    <property type="entry name" value="RNaseH_sf"/>
</dbReference>
<dbReference type="Proteomes" id="UP000499080">
    <property type="component" value="Unassembled WGS sequence"/>
</dbReference>
<organism evidence="2 3">
    <name type="scientific">Araneus ventricosus</name>
    <name type="common">Orbweaver spider</name>
    <name type="synonym">Epeira ventricosa</name>
    <dbReference type="NCBI Taxonomy" id="182803"/>
    <lineage>
        <taxon>Eukaryota</taxon>
        <taxon>Metazoa</taxon>
        <taxon>Ecdysozoa</taxon>
        <taxon>Arthropoda</taxon>
        <taxon>Chelicerata</taxon>
        <taxon>Arachnida</taxon>
        <taxon>Araneae</taxon>
        <taxon>Araneomorphae</taxon>
        <taxon>Entelegynae</taxon>
        <taxon>Araneoidea</taxon>
        <taxon>Araneidae</taxon>
        <taxon>Araneus</taxon>
    </lineage>
</organism>
<evidence type="ECO:0000313" key="2">
    <source>
        <dbReference type="EMBL" id="GBN57296.1"/>
    </source>
</evidence>
<dbReference type="InterPro" id="IPR012337">
    <property type="entry name" value="RNaseH-like_sf"/>
</dbReference>
<evidence type="ECO:0000313" key="3">
    <source>
        <dbReference type="Proteomes" id="UP000499080"/>
    </source>
</evidence>
<proteinExistence type="predicted"/>
<sequence>MEAIPLDNISADTVARAFYSNWEARFGTPHKFITDRGTQFRSETLQTLSKICGIKLQHTTAYHHSCSGKVERHHRTLNTALEAHNNLSWIDTLPTVCLGLRTAIQEANNHSIAQIVYEESLRLLGEFFSESSIRTASECFDNNLQKQMEIEGSRTTRKNWSQHIFVNKDLENCCHVFQRIDRVKKQLNLLISRN</sequence>
<dbReference type="OrthoDB" id="6430313at2759"/>
<evidence type="ECO:0000259" key="1">
    <source>
        <dbReference type="PROSITE" id="PS50994"/>
    </source>
</evidence>
<gene>
    <name evidence="2" type="ORF">AVEN_224921_1</name>
</gene>
<dbReference type="SUPFAM" id="SSF53098">
    <property type="entry name" value="Ribonuclease H-like"/>
    <property type="match status" value="1"/>
</dbReference>
<dbReference type="GO" id="GO:0015074">
    <property type="term" value="P:DNA integration"/>
    <property type="evidence" value="ECO:0007669"/>
    <property type="project" value="InterPro"/>
</dbReference>
<dbReference type="PANTHER" id="PTHR38681:SF1">
    <property type="entry name" value="RETROVIRUS-RELATED POL POLYPROTEIN FROM TRANSPOSON 412-LIKE PROTEIN"/>
    <property type="match status" value="1"/>
</dbReference>
<protein>
    <recommendedName>
        <fullName evidence="1">Integrase catalytic domain-containing protein</fullName>
    </recommendedName>
</protein>
<accession>A0A4Y2Q4S4</accession>
<name>A0A4Y2Q4S4_ARAVE</name>
<feature type="domain" description="Integrase catalytic" evidence="1">
    <location>
        <begin position="1"/>
        <end position="81"/>
    </location>
</feature>
<comment type="caution">
    <text evidence="2">The sequence shown here is derived from an EMBL/GenBank/DDBJ whole genome shotgun (WGS) entry which is preliminary data.</text>
</comment>
<dbReference type="PROSITE" id="PS50994">
    <property type="entry name" value="INTEGRASE"/>
    <property type="match status" value="1"/>
</dbReference>
<dbReference type="GO" id="GO:0003676">
    <property type="term" value="F:nucleic acid binding"/>
    <property type="evidence" value="ECO:0007669"/>
    <property type="project" value="InterPro"/>
</dbReference>
<dbReference type="InterPro" id="IPR001584">
    <property type="entry name" value="Integrase_cat-core"/>
</dbReference>
<dbReference type="EMBL" id="BGPR01012712">
    <property type="protein sequence ID" value="GBN57296.1"/>
    <property type="molecule type" value="Genomic_DNA"/>
</dbReference>
<keyword evidence="3" id="KW-1185">Reference proteome</keyword>
<reference evidence="2 3" key="1">
    <citation type="journal article" date="2019" name="Sci. Rep.">
        <title>Orb-weaving spider Araneus ventricosus genome elucidates the spidroin gene catalogue.</title>
        <authorList>
            <person name="Kono N."/>
            <person name="Nakamura H."/>
            <person name="Ohtoshi R."/>
            <person name="Moran D.A.P."/>
            <person name="Shinohara A."/>
            <person name="Yoshida Y."/>
            <person name="Fujiwara M."/>
            <person name="Mori M."/>
            <person name="Tomita M."/>
            <person name="Arakawa K."/>
        </authorList>
    </citation>
    <scope>NUCLEOTIDE SEQUENCE [LARGE SCALE GENOMIC DNA]</scope>
</reference>